<dbReference type="GO" id="GO:0045493">
    <property type="term" value="P:xylan catabolic process"/>
    <property type="evidence" value="ECO:0007669"/>
    <property type="project" value="UniProtKB-KW"/>
</dbReference>
<dbReference type="Gene3D" id="3.20.20.370">
    <property type="entry name" value="Glycoside hydrolase/deacetylase"/>
    <property type="match status" value="1"/>
</dbReference>
<gene>
    <name evidence="2" type="primary">nodB</name>
    <name evidence="2" type="ordered locus">LI0141</name>
</gene>
<keyword evidence="2" id="KW-0378">Hydrolase</keyword>
<sequence>MKYVVCLLCVILFYYFCSAGTLYDLWGPSLYSSFPSDSRNALPNDASIPKNYIPICSLPPLLNTIGTIRRVDVPGDKKVVALTFDMCELATKTTGYDTAIINFLRLHQIPATLFLGGKWMRTHSERAMQLIADPLFEIGNHAWTHGNFGIMSEAKMKEQVLWTQAQYEILRKQVIERIKLKNFLLPTIPECMQLFRLPYGRCTGQALKLLAELGFYVIQWDVVAEVHNNNSIQGLEQYVVKNVKSGSIILFHANCVPIGSAELLKKTVELLKRQGYQFVTVSTLLTMGKPQYTMDGYFTSPGDNLSLDTKFGIDGTGLK</sequence>
<organism evidence="2 3">
    <name type="scientific">Lawsonia intracellularis (strain PHE/MN1-00)</name>
    <dbReference type="NCBI Taxonomy" id="363253"/>
    <lineage>
        <taxon>Bacteria</taxon>
        <taxon>Pseudomonadati</taxon>
        <taxon>Thermodesulfobacteriota</taxon>
        <taxon>Desulfovibrionia</taxon>
        <taxon>Desulfovibrionales</taxon>
        <taxon>Desulfovibrionaceae</taxon>
        <taxon>Lawsonia</taxon>
    </lineage>
</organism>
<protein>
    <submittedName>
        <fullName evidence="2">Predicted xylanase/chitin deacetylase</fullName>
    </submittedName>
</protein>
<evidence type="ECO:0000313" key="3">
    <source>
        <dbReference type="Proteomes" id="UP000002430"/>
    </source>
</evidence>
<dbReference type="HOGENOM" id="CLU_062195_0_0_7"/>
<keyword evidence="2" id="KW-0326">Glycosidase</keyword>
<dbReference type="GO" id="GO:0016798">
    <property type="term" value="F:hydrolase activity, acting on glycosyl bonds"/>
    <property type="evidence" value="ECO:0007669"/>
    <property type="project" value="UniProtKB-KW"/>
</dbReference>
<dbReference type="AlphaFoldDB" id="Q1MS28"/>
<dbReference type="Proteomes" id="UP000002430">
    <property type="component" value="Chromosome"/>
</dbReference>
<dbReference type="InterPro" id="IPR011330">
    <property type="entry name" value="Glyco_hydro/deAcase_b/a-brl"/>
</dbReference>
<evidence type="ECO:0000259" key="1">
    <source>
        <dbReference type="PROSITE" id="PS51677"/>
    </source>
</evidence>
<evidence type="ECO:0000313" key="2">
    <source>
        <dbReference type="EMBL" id="CAJ54197.1"/>
    </source>
</evidence>
<keyword evidence="3" id="KW-1185">Reference proteome</keyword>
<dbReference type="OrthoDB" id="9784220at2"/>
<keyword evidence="2" id="KW-0624">Polysaccharide degradation</keyword>
<keyword evidence="2" id="KW-0858">Xylan degradation</keyword>
<dbReference type="InterPro" id="IPR050248">
    <property type="entry name" value="Polysacc_deacetylase_ArnD"/>
</dbReference>
<dbReference type="STRING" id="363253.LI0141"/>
<name>Q1MS28_LAWIP</name>
<dbReference type="InterPro" id="IPR002509">
    <property type="entry name" value="NODB_dom"/>
</dbReference>
<dbReference type="Pfam" id="PF01522">
    <property type="entry name" value="Polysacc_deac_1"/>
    <property type="match status" value="1"/>
</dbReference>
<dbReference type="PROSITE" id="PS51677">
    <property type="entry name" value="NODB"/>
    <property type="match status" value="1"/>
</dbReference>
<keyword evidence="2" id="KW-0119">Carbohydrate metabolism</keyword>
<dbReference type="PANTHER" id="PTHR10587">
    <property type="entry name" value="GLYCOSYL TRANSFERASE-RELATED"/>
    <property type="match status" value="1"/>
</dbReference>
<reference evidence="2 3" key="1">
    <citation type="submission" date="2005-11" db="EMBL/GenBank/DDBJ databases">
        <title>The complete genome sequence of Lawsonia intracellularis: the causative agent of proliferative enteropathy.</title>
        <authorList>
            <person name="Kaur K."/>
            <person name="Zhang Q."/>
            <person name="Beckler D."/>
            <person name="Munir S."/>
            <person name="Li L."/>
            <person name="Kinsley K."/>
            <person name="Herron L."/>
            <person name="Peterson A."/>
            <person name="May B."/>
            <person name="Singh S."/>
            <person name="Gebhart C."/>
            <person name="Kapur V."/>
        </authorList>
    </citation>
    <scope>NUCLEOTIDE SEQUENCE [LARGE SCALE GENOMIC DNA]</scope>
    <source>
        <strain evidence="2 3">PHE/MN1-00</strain>
    </source>
</reference>
<proteinExistence type="predicted"/>
<feature type="domain" description="NodB homology" evidence="1">
    <location>
        <begin position="78"/>
        <end position="279"/>
    </location>
</feature>
<dbReference type="RefSeq" id="WP_011526224.1">
    <property type="nucleotide sequence ID" value="NC_008011.1"/>
</dbReference>
<dbReference type="EMBL" id="AM180252">
    <property type="protein sequence ID" value="CAJ54197.1"/>
    <property type="molecule type" value="Genomic_DNA"/>
</dbReference>
<dbReference type="KEGG" id="lip:LI0141"/>
<dbReference type="eggNOG" id="COG0726">
    <property type="taxonomic scope" value="Bacteria"/>
</dbReference>
<dbReference type="SUPFAM" id="SSF88713">
    <property type="entry name" value="Glycoside hydrolase/deacetylase"/>
    <property type="match status" value="1"/>
</dbReference>
<accession>Q1MS28</accession>
<dbReference type="GO" id="GO:0016810">
    <property type="term" value="F:hydrolase activity, acting on carbon-nitrogen (but not peptide) bonds"/>
    <property type="evidence" value="ECO:0007669"/>
    <property type="project" value="InterPro"/>
</dbReference>